<organism evidence="1 2">
    <name type="scientific">Rhamnusium bicolor</name>
    <dbReference type="NCBI Taxonomy" id="1586634"/>
    <lineage>
        <taxon>Eukaryota</taxon>
        <taxon>Metazoa</taxon>
        <taxon>Ecdysozoa</taxon>
        <taxon>Arthropoda</taxon>
        <taxon>Hexapoda</taxon>
        <taxon>Insecta</taxon>
        <taxon>Pterygota</taxon>
        <taxon>Neoptera</taxon>
        <taxon>Endopterygota</taxon>
        <taxon>Coleoptera</taxon>
        <taxon>Polyphaga</taxon>
        <taxon>Cucujiformia</taxon>
        <taxon>Chrysomeloidea</taxon>
        <taxon>Cerambycidae</taxon>
        <taxon>Lepturinae</taxon>
        <taxon>Rhagiini</taxon>
        <taxon>Rhamnusium</taxon>
    </lineage>
</organism>
<name>A0AAV8ZKE9_9CUCU</name>
<evidence type="ECO:0000313" key="2">
    <source>
        <dbReference type="Proteomes" id="UP001162156"/>
    </source>
</evidence>
<sequence length="76" mass="8756">MGSFSSAPKILNDDVLDHDINLPKNISRNELLQHCQRQPKILPVVKRVFRRARDPNSNYGLKFRKLNTVTKGTNKI</sequence>
<gene>
    <name evidence="1" type="ORF">NQ314_004097</name>
</gene>
<proteinExistence type="predicted"/>
<accession>A0AAV8ZKE9</accession>
<reference evidence="1" key="1">
    <citation type="journal article" date="2023" name="Insect Mol. Biol.">
        <title>Genome sequencing provides insights into the evolution of gene families encoding plant cell wall-degrading enzymes in longhorned beetles.</title>
        <authorList>
            <person name="Shin N.R."/>
            <person name="Okamura Y."/>
            <person name="Kirsch R."/>
            <person name="Pauchet Y."/>
        </authorList>
    </citation>
    <scope>NUCLEOTIDE SEQUENCE</scope>
    <source>
        <strain evidence="1">RBIC_L_NR</strain>
    </source>
</reference>
<dbReference type="EMBL" id="JANEYF010001218">
    <property type="protein sequence ID" value="KAJ8965508.1"/>
    <property type="molecule type" value="Genomic_DNA"/>
</dbReference>
<protein>
    <submittedName>
        <fullName evidence="1">Uncharacterized protein</fullName>
    </submittedName>
</protein>
<dbReference type="AlphaFoldDB" id="A0AAV8ZKE9"/>
<evidence type="ECO:0000313" key="1">
    <source>
        <dbReference type="EMBL" id="KAJ8965508.1"/>
    </source>
</evidence>
<keyword evidence="2" id="KW-1185">Reference proteome</keyword>
<dbReference type="Proteomes" id="UP001162156">
    <property type="component" value="Unassembled WGS sequence"/>
</dbReference>
<comment type="caution">
    <text evidence="1">The sequence shown here is derived from an EMBL/GenBank/DDBJ whole genome shotgun (WGS) entry which is preliminary data.</text>
</comment>